<proteinExistence type="predicted"/>
<sequence length="120" mass="12757">MIPSRSVINIDSNLSTTPDIASSRTRSRIMQTSTFLLALFSGLALATPTPEPRDPSETCAEAIWHSFEAVEQCRDTVGTACSVSLPPDLLGDWVGACRAQCVQTVRAHGSNPACPVGRGK</sequence>
<evidence type="ECO:0000313" key="2">
    <source>
        <dbReference type="Proteomes" id="UP001338125"/>
    </source>
</evidence>
<reference evidence="1 2" key="1">
    <citation type="submission" date="2024-01" db="EMBL/GenBank/DDBJ databases">
        <title>Complete genome of Cladobotryum mycophilum ATHUM6906.</title>
        <authorList>
            <person name="Christinaki A.C."/>
            <person name="Myridakis A.I."/>
            <person name="Kouvelis V.N."/>
        </authorList>
    </citation>
    <scope>NUCLEOTIDE SEQUENCE [LARGE SCALE GENOMIC DNA]</scope>
    <source>
        <strain evidence="1 2">ATHUM6906</strain>
    </source>
</reference>
<evidence type="ECO:0000313" key="1">
    <source>
        <dbReference type="EMBL" id="KAK5992224.1"/>
    </source>
</evidence>
<gene>
    <name evidence="1" type="ORF">PT974_05625</name>
</gene>
<keyword evidence="2" id="KW-1185">Reference proteome</keyword>
<dbReference type="Proteomes" id="UP001338125">
    <property type="component" value="Unassembled WGS sequence"/>
</dbReference>
<dbReference type="EMBL" id="JAVFKD010000012">
    <property type="protein sequence ID" value="KAK5992224.1"/>
    <property type="molecule type" value="Genomic_DNA"/>
</dbReference>
<comment type="caution">
    <text evidence="1">The sequence shown here is derived from an EMBL/GenBank/DDBJ whole genome shotgun (WGS) entry which is preliminary data.</text>
</comment>
<name>A0ABR0SJM7_9HYPO</name>
<protein>
    <submittedName>
        <fullName evidence="1">Uncharacterized protein</fullName>
    </submittedName>
</protein>
<accession>A0ABR0SJM7</accession>
<organism evidence="1 2">
    <name type="scientific">Cladobotryum mycophilum</name>
    <dbReference type="NCBI Taxonomy" id="491253"/>
    <lineage>
        <taxon>Eukaryota</taxon>
        <taxon>Fungi</taxon>
        <taxon>Dikarya</taxon>
        <taxon>Ascomycota</taxon>
        <taxon>Pezizomycotina</taxon>
        <taxon>Sordariomycetes</taxon>
        <taxon>Hypocreomycetidae</taxon>
        <taxon>Hypocreales</taxon>
        <taxon>Hypocreaceae</taxon>
        <taxon>Cladobotryum</taxon>
    </lineage>
</organism>